<dbReference type="PRINTS" id="PR00320">
    <property type="entry name" value="GPROTEINBRPT"/>
</dbReference>
<dbReference type="STRING" id="3476.A0A2P5CVJ5"/>
<dbReference type="GO" id="GO:0006364">
    <property type="term" value="P:rRNA processing"/>
    <property type="evidence" value="ECO:0007669"/>
    <property type="project" value="TreeGrafter"/>
</dbReference>
<dbReference type="Gene3D" id="2.130.10.10">
    <property type="entry name" value="YVTN repeat-like/Quinoprotein amine dehydrogenase"/>
    <property type="match status" value="2"/>
</dbReference>
<accession>A0A2P5CVJ5</accession>
<protein>
    <submittedName>
        <fullName evidence="4">Guanine nucleotide-binding protein, beta subunit</fullName>
    </submittedName>
</protein>
<dbReference type="Pfam" id="PF00400">
    <property type="entry name" value="WD40"/>
    <property type="match status" value="3"/>
</dbReference>
<comment type="caution">
    <text evidence="4">The sequence shown here is derived from an EMBL/GenBank/DDBJ whole genome shotgun (WGS) entry which is preliminary data.</text>
</comment>
<dbReference type="PROSITE" id="PS50294">
    <property type="entry name" value="WD_REPEATS_REGION"/>
    <property type="match status" value="2"/>
</dbReference>
<evidence type="ECO:0000313" key="4">
    <source>
        <dbReference type="EMBL" id="PON65067.1"/>
    </source>
</evidence>
<name>A0A2P5CVJ5_PARAD</name>
<dbReference type="InterPro" id="IPR011047">
    <property type="entry name" value="Quinoprotein_ADH-like_sf"/>
</dbReference>
<proteinExistence type="predicted"/>
<sequence>MEVLLASSLVDGGISCWDLNTGAERLHYKSCASPVHGLVCVGQRFIASSQLRDAKASSGSVFYWSWHKPQVEVKSFPAEQINPLAANSEGTYIVGGGLSGAIYLWEVASGRLLRKWDGHHTGVSCLVFSDDDSLLISGGGDGSVRVWSLLKIFDDYLTQQASHLYEYNFMEHQRCVNDIKAGYGGHNAIIVSASSDKTCKVWSLSGGKLLRDIVFPSEIEAIAMDPVEAVFYAGGHDGKIYVAALHTDGPNSKNHGLHILRSFEDLSKVRVNCLEYNVSRNVLISGSEDGWVRVWDVGPGNVIGKFRHGKDAVNNIVVVGQQLYPSSQNSSRRRGSLLPPLEKYAISTDEDTDTKTVLGFQETNSKSVDATYRISNVINNQIKELQQRGSAASEMEMDRLKLEYKKSMQMVHQWKRMYENLHQFCVNELLEDGAEAGGPNRNST</sequence>
<dbReference type="InterPro" id="IPR001680">
    <property type="entry name" value="WD40_rpt"/>
</dbReference>
<dbReference type="GO" id="GO:0005656">
    <property type="term" value="C:nuclear pre-replicative complex"/>
    <property type="evidence" value="ECO:0007669"/>
    <property type="project" value="TreeGrafter"/>
</dbReference>
<keyword evidence="5" id="KW-1185">Reference proteome</keyword>
<reference evidence="5" key="1">
    <citation type="submission" date="2016-06" db="EMBL/GenBank/DDBJ databases">
        <title>Parallel loss of symbiosis genes in relatives of nitrogen-fixing non-legume Parasponia.</title>
        <authorList>
            <person name="Van Velzen R."/>
            <person name="Holmer R."/>
            <person name="Bu F."/>
            <person name="Rutten L."/>
            <person name="Van Zeijl A."/>
            <person name="Liu W."/>
            <person name="Santuari L."/>
            <person name="Cao Q."/>
            <person name="Sharma T."/>
            <person name="Shen D."/>
            <person name="Roswanjaya Y."/>
            <person name="Wardhani T."/>
            <person name="Kalhor M.S."/>
            <person name="Jansen J."/>
            <person name="Van den Hoogen J."/>
            <person name="Gungor B."/>
            <person name="Hartog M."/>
            <person name="Hontelez J."/>
            <person name="Verver J."/>
            <person name="Yang W.-C."/>
            <person name="Schijlen E."/>
            <person name="Repin R."/>
            <person name="Schilthuizen M."/>
            <person name="Schranz E."/>
            <person name="Heidstra R."/>
            <person name="Miyata K."/>
            <person name="Fedorova E."/>
            <person name="Kohlen W."/>
            <person name="Bisseling T."/>
            <person name="Smit S."/>
            <person name="Geurts R."/>
        </authorList>
    </citation>
    <scope>NUCLEOTIDE SEQUENCE [LARGE SCALE GENOMIC DNA]</scope>
    <source>
        <strain evidence="5">cv. WU1-14</strain>
    </source>
</reference>
<feature type="repeat" description="WD" evidence="3">
    <location>
        <begin position="116"/>
        <end position="149"/>
    </location>
</feature>
<dbReference type="SUPFAM" id="SSF50998">
    <property type="entry name" value="Quinoprotein alcohol dehydrogenase-like"/>
    <property type="match status" value="1"/>
</dbReference>
<dbReference type="PANTHER" id="PTHR18763">
    <property type="entry name" value="WD-REPEAT PROTEIN 18"/>
    <property type="match status" value="1"/>
</dbReference>
<keyword evidence="2" id="KW-0677">Repeat</keyword>
<dbReference type="PANTHER" id="PTHR18763:SF0">
    <property type="entry name" value="WD REPEAT-CONTAINING PROTEIN 18"/>
    <property type="match status" value="1"/>
</dbReference>
<dbReference type="InterPro" id="IPR019775">
    <property type="entry name" value="WD40_repeat_CS"/>
</dbReference>
<organism evidence="4 5">
    <name type="scientific">Parasponia andersonii</name>
    <name type="common">Sponia andersonii</name>
    <dbReference type="NCBI Taxonomy" id="3476"/>
    <lineage>
        <taxon>Eukaryota</taxon>
        <taxon>Viridiplantae</taxon>
        <taxon>Streptophyta</taxon>
        <taxon>Embryophyta</taxon>
        <taxon>Tracheophyta</taxon>
        <taxon>Spermatophyta</taxon>
        <taxon>Magnoliopsida</taxon>
        <taxon>eudicotyledons</taxon>
        <taxon>Gunneridae</taxon>
        <taxon>Pentapetalae</taxon>
        <taxon>rosids</taxon>
        <taxon>fabids</taxon>
        <taxon>Rosales</taxon>
        <taxon>Cannabaceae</taxon>
        <taxon>Parasponia</taxon>
    </lineage>
</organism>
<dbReference type="PROSITE" id="PS00678">
    <property type="entry name" value="WD_REPEATS_1"/>
    <property type="match status" value="1"/>
</dbReference>
<evidence type="ECO:0000256" key="2">
    <source>
        <dbReference type="ARBA" id="ARBA00022737"/>
    </source>
</evidence>
<dbReference type="PROSITE" id="PS50082">
    <property type="entry name" value="WD_REPEATS_2"/>
    <property type="match status" value="2"/>
</dbReference>
<evidence type="ECO:0000256" key="1">
    <source>
        <dbReference type="ARBA" id="ARBA00022574"/>
    </source>
</evidence>
<keyword evidence="1 3" id="KW-0853">WD repeat</keyword>
<dbReference type="GO" id="GO:0120330">
    <property type="term" value="C:rixosome complex"/>
    <property type="evidence" value="ECO:0007669"/>
    <property type="project" value="TreeGrafter"/>
</dbReference>
<dbReference type="GO" id="GO:0006261">
    <property type="term" value="P:DNA-templated DNA replication"/>
    <property type="evidence" value="ECO:0007669"/>
    <property type="project" value="TreeGrafter"/>
</dbReference>
<dbReference type="InterPro" id="IPR015943">
    <property type="entry name" value="WD40/YVTN_repeat-like_dom_sf"/>
</dbReference>
<dbReference type="InterPro" id="IPR020472">
    <property type="entry name" value="WD40_PAC1"/>
</dbReference>
<dbReference type="InterPro" id="IPR045227">
    <property type="entry name" value="WDR18/Ipi3/RID3"/>
</dbReference>
<dbReference type="SMART" id="SM00320">
    <property type="entry name" value="WD40"/>
    <property type="match status" value="5"/>
</dbReference>
<evidence type="ECO:0000313" key="5">
    <source>
        <dbReference type="Proteomes" id="UP000237105"/>
    </source>
</evidence>
<gene>
    <name evidence="4" type="ORF">PanWU01x14_119840</name>
</gene>
<dbReference type="OrthoDB" id="6252103at2759"/>
<dbReference type="Proteomes" id="UP000237105">
    <property type="component" value="Unassembled WGS sequence"/>
</dbReference>
<feature type="repeat" description="WD" evidence="3">
    <location>
        <begin position="271"/>
        <end position="305"/>
    </location>
</feature>
<evidence type="ECO:0000256" key="3">
    <source>
        <dbReference type="PROSITE-ProRule" id="PRU00221"/>
    </source>
</evidence>
<dbReference type="AlphaFoldDB" id="A0A2P5CVJ5"/>
<dbReference type="EMBL" id="JXTB01000091">
    <property type="protein sequence ID" value="PON65067.1"/>
    <property type="molecule type" value="Genomic_DNA"/>
</dbReference>